<feature type="domain" description="HTH lacI-type" evidence="4">
    <location>
        <begin position="5"/>
        <end position="59"/>
    </location>
</feature>
<accession>A0A1G6XW81</accession>
<dbReference type="PROSITE" id="PS50932">
    <property type="entry name" value="HTH_LACI_2"/>
    <property type="match status" value="1"/>
</dbReference>
<evidence type="ECO:0000256" key="3">
    <source>
        <dbReference type="ARBA" id="ARBA00023163"/>
    </source>
</evidence>
<name>A0A1G6XW81_9GAMM</name>
<dbReference type="PANTHER" id="PTHR30146">
    <property type="entry name" value="LACI-RELATED TRANSCRIPTIONAL REPRESSOR"/>
    <property type="match status" value="1"/>
</dbReference>
<dbReference type="Gene3D" id="3.40.50.2300">
    <property type="match status" value="2"/>
</dbReference>
<evidence type="ECO:0000313" key="6">
    <source>
        <dbReference type="Proteomes" id="UP000199603"/>
    </source>
</evidence>
<organism evidence="5 6">
    <name type="scientific">Aquimonas voraii</name>
    <dbReference type="NCBI Taxonomy" id="265719"/>
    <lineage>
        <taxon>Bacteria</taxon>
        <taxon>Pseudomonadati</taxon>
        <taxon>Pseudomonadota</taxon>
        <taxon>Gammaproteobacteria</taxon>
        <taxon>Lysobacterales</taxon>
        <taxon>Lysobacteraceae</taxon>
        <taxon>Aquimonas</taxon>
    </lineage>
</organism>
<sequence>MKGKVTSFDIAHMAGVSQPTVSRALRDSPLVNAETRKRIKAIAQQLNYQVDKNASNLRTQHAGTLALLLFEDANCDESQINPFFHAMLASITRACGARGFDLLVSFQQMSRDWHADYEDAKKADGLILLGYGDYEAYRRKLDQLVAQGTHFVRWGAVQADQPGVSIGSDNASGGEQATRHLIAQGRQRIAFLGDASPRYPEFEARHRGYQRALKAAKLSCSKRLRVDALSSEADGIAATRELLRRGEPFDAIFAASDLIALGAIQALAERGLRVPDDVAVAGFDDIPMARLAQPALTTVQQDTRGAGAVLVSTLIDLIERRPAQSRELETRLVVRRSCGAAGGG</sequence>
<keyword evidence="2" id="KW-0238">DNA-binding</keyword>
<dbReference type="AlphaFoldDB" id="A0A1G6XW81"/>
<dbReference type="GO" id="GO:0003700">
    <property type="term" value="F:DNA-binding transcription factor activity"/>
    <property type="evidence" value="ECO:0007669"/>
    <property type="project" value="TreeGrafter"/>
</dbReference>
<dbReference type="SUPFAM" id="SSF47413">
    <property type="entry name" value="lambda repressor-like DNA-binding domains"/>
    <property type="match status" value="1"/>
</dbReference>
<keyword evidence="6" id="KW-1185">Reference proteome</keyword>
<dbReference type="Proteomes" id="UP000199603">
    <property type="component" value="Unassembled WGS sequence"/>
</dbReference>
<protein>
    <submittedName>
        <fullName evidence="5">Transcriptional regulator, LacI family</fullName>
    </submittedName>
</protein>
<dbReference type="OrthoDB" id="5681588at2"/>
<evidence type="ECO:0000256" key="2">
    <source>
        <dbReference type="ARBA" id="ARBA00023125"/>
    </source>
</evidence>
<proteinExistence type="predicted"/>
<evidence type="ECO:0000313" key="5">
    <source>
        <dbReference type="EMBL" id="SDD82494.1"/>
    </source>
</evidence>
<dbReference type="CDD" id="cd06295">
    <property type="entry name" value="PBP1_CelR"/>
    <property type="match status" value="1"/>
</dbReference>
<dbReference type="Gene3D" id="1.10.260.40">
    <property type="entry name" value="lambda repressor-like DNA-binding domains"/>
    <property type="match status" value="1"/>
</dbReference>
<dbReference type="InterPro" id="IPR028082">
    <property type="entry name" value="Peripla_BP_I"/>
</dbReference>
<dbReference type="Pfam" id="PF00356">
    <property type="entry name" value="LacI"/>
    <property type="match status" value="1"/>
</dbReference>
<keyword evidence="1" id="KW-0805">Transcription regulation</keyword>
<dbReference type="SUPFAM" id="SSF53822">
    <property type="entry name" value="Periplasmic binding protein-like I"/>
    <property type="match status" value="1"/>
</dbReference>
<dbReference type="STRING" id="265719.SAMN04488509_1088"/>
<dbReference type="InterPro" id="IPR046335">
    <property type="entry name" value="LacI/GalR-like_sensor"/>
</dbReference>
<dbReference type="GO" id="GO:0000976">
    <property type="term" value="F:transcription cis-regulatory region binding"/>
    <property type="evidence" value="ECO:0007669"/>
    <property type="project" value="TreeGrafter"/>
</dbReference>
<dbReference type="EMBL" id="FNAG01000008">
    <property type="protein sequence ID" value="SDD82494.1"/>
    <property type="molecule type" value="Genomic_DNA"/>
</dbReference>
<dbReference type="InterPro" id="IPR010982">
    <property type="entry name" value="Lambda_DNA-bd_dom_sf"/>
</dbReference>
<dbReference type="Pfam" id="PF13377">
    <property type="entry name" value="Peripla_BP_3"/>
    <property type="match status" value="1"/>
</dbReference>
<gene>
    <name evidence="5" type="ORF">SAMN04488509_1088</name>
</gene>
<reference evidence="5 6" key="1">
    <citation type="submission" date="2016-10" db="EMBL/GenBank/DDBJ databases">
        <authorList>
            <person name="de Groot N.N."/>
        </authorList>
    </citation>
    <scope>NUCLEOTIDE SEQUENCE [LARGE SCALE GENOMIC DNA]</scope>
    <source>
        <strain evidence="5 6">DSM 16957</strain>
    </source>
</reference>
<keyword evidence="3" id="KW-0804">Transcription</keyword>
<dbReference type="CDD" id="cd01392">
    <property type="entry name" value="HTH_LacI"/>
    <property type="match status" value="1"/>
</dbReference>
<dbReference type="InterPro" id="IPR000843">
    <property type="entry name" value="HTH_LacI"/>
</dbReference>
<evidence type="ECO:0000256" key="1">
    <source>
        <dbReference type="ARBA" id="ARBA00023015"/>
    </source>
</evidence>
<evidence type="ECO:0000259" key="4">
    <source>
        <dbReference type="PROSITE" id="PS50932"/>
    </source>
</evidence>
<dbReference type="PANTHER" id="PTHR30146:SF120">
    <property type="entry name" value="ALANINE RACEMASE"/>
    <property type="match status" value="1"/>
</dbReference>
<dbReference type="SMART" id="SM00354">
    <property type="entry name" value="HTH_LACI"/>
    <property type="match status" value="1"/>
</dbReference>